<dbReference type="Gene3D" id="3.40.50.300">
    <property type="entry name" value="P-loop containing nucleotide triphosphate hydrolases"/>
    <property type="match status" value="1"/>
</dbReference>
<sequence length="138" mass="15741">MSNSQSVFSQGQKQLVCLARVMLRNNKLIVLDEATANVDMETDQFIQQLIKQNFKQCTIITIAHRLNTIADYDKVIVLDNGLVSEIGNPFKLLVWNDIDETITNTNSSFAQMVLHTGEKNSQEIFKLAKESYFQNNKK</sequence>
<dbReference type="OrthoDB" id="442846at2759"/>
<dbReference type="GO" id="GO:0005524">
    <property type="term" value="F:ATP binding"/>
    <property type="evidence" value="ECO:0007669"/>
    <property type="project" value="UniProtKB-KW"/>
</dbReference>
<dbReference type="eggNOG" id="KOG0054">
    <property type="taxonomic scope" value="Eukaryota"/>
</dbReference>
<dbReference type="SUPFAM" id="SSF52540">
    <property type="entry name" value="P-loop containing nucleoside triphosphate hydrolases"/>
    <property type="match status" value="1"/>
</dbReference>
<dbReference type="EMBL" id="GL983512">
    <property type="protein sequence ID" value="EGR33083.1"/>
    <property type="molecule type" value="Genomic_DNA"/>
</dbReference>
<evidence type="ECO:0000259" key="5">
    <source>
        <dbReference type="Pfam" id="PF00005"/>
    </source>
</evidence>
<dbReference type="GO" id="GO:0016020">
    <property type="term" value="C:membrane"/>
    <property type="evidence" value="ECO:0007669"/>
    <property type="project" value="UniProtKB-SubCell"/>
</dbReference>
<gene>
    <name evidence="6" type="ORF">IMG5_062050</name>
</gene>
<evidence type="ECO:0000256" key="3">
    <source>
        <dbReference type="ARBA" id="ARBA00022741"/>
    </source>
</evidence>
<dbReference type="InterPro" id="IPR003439">
    <property type="entry name" value="ABC_transporter-like_ATP-bd"/>
</dbReference>
<evidence type="ECO:0000256" key="1">
    <source>
        <dbReference type="ARBA" id="ARBA00004141"/>
    </source>
</evidence>
<dbReference type="PANTHER" id="PTHR24223">
    <property type="entry name" value="ATP-BINDING CASSETTE SUB-FAMILY C"/>
    <property type="match status" value="1"/>
</dbReference>
<comment type="subcellular location">
    <subcellularLocation>
        <location evidence="1">Membrane</location>
        <topology evidence="1">Multi-pass membrane protein</topology>
    </subcellularLocation>
</comment>
<dbReference type="PANTHER" id="PTHR24223:SF456">
    <property type="entry name" value="MULTIDRUG RESISTANCE-ASSOCIATED PROTEIN LETHAL(2)03659"/>
    <property type="match status" value="1"/>
</dbReference>
<dbReference type="AlphaFoldDB" id="G0QNW8"/>
<comment type="similarity">
    <text evidence="2">Belongs to the ABC transporter superfamily. ABCC family. Conjugate transporter (TC 3.A.1.208) subfamily.</text>
</comment>
<dbReference type="GO" id="GO:0016887">
    <property type="term" value="F:ATP hydrolysis activity"/>
    <property type="evidence" value="ECO:0007669"/>
    <property type="project" value="InterPro"/>
</dbReference>
<name>G0QNW8_ICHMU</name>
<dbReference type="Proteomes" id="UP000008983">
    <property type="component" value="Unassembled WGS sequence"/>
</dbReference>
<dbReference type="GeneID" id="14909261"/>
<evidence type="ECO:0000313" key="7">
    <source>
        <dbReference type="Proteomes" id="UP000008983"/>
    </source>
</evidence>
<protein>
    <recommendedName>
        <fullName evidence="5">ABC transporter domain-containing protein</fullName>
    </recommendedName>
</protein>
<dbReference type="InterPro" id="IPR027417">
    <property type="entry name" value="P-loop_NTPase"/>
</dbReference>
<proteinExistence type="inferred from homology"/>
<evidence type="ECO:0000256" key="2">
    <source>
        <dbReference type="ARBA" id="ARBA00009726"/>
    </source>
</evidence>
<evidence type="ECO:0000313" key="6">
    <source>
        <dbReference type="EMBL" id="EGR33083.1"/>
    </source>
</evidence>
<reference evidence="6 7" key="1">
    <citation type="submission" date="2011-07" db="EMBL/GenBank/DDBJ databases">
        <authorList>
            <person name="Coyne R."/>
            <person name="Brami D."/>
            <person name="Johnson J."/>
            <person name="Hostetler J."/>
            <person name="Hannick L."/>
            <person name="Clark T."/>
            <person name="Cassidy-Hanley D."/>
            <person name="Inman J."/>
        </authorList>
    </citation>
    <scope>NUCLEOTIDE SEQUENCE [LARGE SCALE GENOMIC DNA]</scope>
    <source>
        <strain evidence="6 7">G5</strain>
    </source>
</reference>
<dbReference type="RefSeq" id="XP_004037069.1">
    <property type="nucleotide sequence ID" value="XM_004037021.1"/>
</dbReference>
<evidence type="ECO:0000256" key="4">
    <source>
        <dbReference type="ARBA" id="ARBA00022840"/>
    </source>
</evidence>
<dbReference type="Pfam" id="PF00005">
    <property type="entry name" value="ABC_tran"/>
    <property type="match status" value="1"/>
</dbReference>
<dbReference type="STRING" id="857967.G0QNW8"/>
<keyword evidence="7" id="KW-1185">Reference proteome</keyword>
<organism evidence="6 7">
    <name type="scientific">Ichthyophthirius multifiliis</name>
    <name type="common">White spot disease agent</name>
    <name type="synonym">Ich</name>
    <dbReference type="NCBI Taxonomy" id="5932"/>
    <lineage>
        <taxon>Eukaryota</taxon>
        <taxon>Sar</taxon>
        <taxon>Alveolata</taxon>
        <taxon>Ciliophora</taxon>
        <taxon>Intramacronucleata</taxon>
        <taxon>Oligohymenophorea</taxon>
        <taxon>Hymenostomatida</taxon>
        <taxon>Ophryoglenina</taxon>
        <taxon>Ichthyophthirius</taxon>
    </lineage>
</organism>
<accession>G0QNW8</accession>
<keyword evidence="3" id="KW-0547">Nucleotide-binding</keyword>
<dbReference type="InterPro" id="IPR050173">
    <property type="entry name" value="ABC_transporter_C-like"/>
</dbReference>
<dbReference type="InParanoid" id="G0QNW8"/>
<feature type="domain" description="ABC transporter" evidence="5">
    <location>
        <begin position="4"/>
        <end position="36"/>
    </location>
</feature>
<dbReference type="OMA" id="ITIRTEF"/>
<dbReference type="GO" id="GO:0042626">
    <property type="term" value="F:ATPase-coupled transmembrane transporter activity"/>
    <property type="evidence" value="ECO:0007669"/>
    <property type="project" value="TreeGrafter"/>
</dbReference>
<keyword evidence="4" id="KW-0067">ATP-binding</keyword>